<evidence type="ECO:0000313" key="2">
    <source>
        <dbReference type="Proteomes" id="UP001156102"/>
    </source>
</evidence>
<gene>
    <name evidence="1" type="ORF">NK662_16385</name>
</gene>
<dbReference type="AlphaFoldDB" id="A0AA41XC01"/>
<dbReference type="RefSeq" id="WP_254760021.1">
    <property type="nucleotide sequence ID" value="NZ_JANCLT010000009.1"/>
</dbReference>
<reference evidence="1" key="1">
    <citation type="submission" date="2022-07" db="EMBL/GenBank/DDBJ databases">
        <authorList>
            <person name="Li W.-J."/>
            <person name="Deng Q.-Q."/>
        </authorList>
    </citation>
    <scope>NUCLEOTIDE SEQUENCE</scope>
    <source>
        <strain evidence="1">SYSU M60031</strain>
    </source>
</reference>
<dbReference type="Proteomes" id="UP001156102">
    <property type="component" value="Unassembled WGS sequence"/>
</dbReference>
<keyword evidence="2" id="KW-1185">Reference proteome</keyword>
<protein>
    <submittedName>
        <fullName evidence="1">Uncharacterized protein</fullName>
    </submittedName>
</protein>
<comment type="caution">
    <text evidence="1">The sequence shown here is derived from an EMBL/GenBank/DDBJ whole genome shotgun (WGS) entry which is preliminary data.</text>
</comment>
<name>A0AA41XC01_9BACI</name>
<sequence length="79" mass="8814">MDDGLLIVGSGLNGDAIVVDVNNEEVGYVFHDELWEDEAVRPREIFISLACSIAEFYYHSLTMDGYPVDGRDAEEFLGI</sequence>
<organism evidence="1 2">
    <name type="scientific">Ectobacillus ponti</name>
    <dbReference type="NCBI Taxonomy" id="2961894"/>
    <lineage>
        <taxon>Bacteria</taxon>
        <taxon>Bacillati</taxon>
        <taxon>Bacillota</taxon>
        <taxon>Bacilli</taxon>
        <taxon>Bacillales</taxon>
        <taxon>Bacillaceae</taxon>
        <taxon>Ectobacillus</taxon>
    </lineage>
</organism>
<evidence type="ECO:0000313" key="1">
    <source>
        <dbReference type="EMBL" id="MCP8970103.1"/>
    </source>
</evidence>
<dbReference type="EMBL" id="JANCLT010000009">
    <property type="protein sequence ID" value="MCP8970103.1"/>
    <property type="molecule type" value="Genomic_DNA"/>
</dbReference>
<accession>A0AA41XC01</accession>
<proteinExistence type="predicted"/>